<feature type="domain" description="M23ase beta-sheet core" evidence="1">
    <location>
        <begin position="44"/>
        <end position="139"/>
    </location>
</feature>
<organism evidence="2 3">
    <name type="scientific">Nocardia ninae NBRC 108245</name>
    <dbReference type="NCBI Taxonomy" id="1210091"/>
    <lineage>
        <taxon>Bacteria</taxon>
        <taxon>Bacillati</taxon>
        <taxon>Actinomycetota</taxon>
        <taxon>Actinomycetes</taxon>
        <taxon>Mycobacteriales</taxon>
        <taxon>Nocardiaceae</taxon>
        <taxon>Nocardia</taxon>
    </lineage>
</organism>
<evidence type="ECO:0000313" key="3">
    <source>
        <dbReference type="Proteomes" id="UP000321424"/>
    </source>
</evidence>
<dbReference type="Gene3D" id="2.70.70.10">
    <property type="entry name" value="Glucose Permease (Domain IIA)"/>
    <property type="match status" value="1"/>
</dbReference>
<dbReference type="InterPro" id="IPR016047">
    <property type="entry name" value="M23ase_b-sheet_dom"/>
</dbReference>
<dbReference type="InterPro" id="IPR011055">
    <property type="entry name" value="Dup_hybrid_motif"/>
</dbReference>
<protein>
    <recommendedName>
        <fullName evidence="1">M23ase beta-sheet core domain-containing protein</fullName>
    </recommendedName>
</protein>
<dbReference type="Pfam" id="PF01551">
    <property type="entry name" value="Peptidase_M23"/>
    <property type="match status" value="1"/>
</dbReference>
<dbReference type="Proteomes" id="UP000321424">
    <property type="component" value="Unassembled WGS sequence"/>
</dbReference>
<gene>
    <name evidence="2" type="ORF">NN4_24450</name>
</gene>
<dbReference type="InterPro" id="IPR050570">
    <property type="entry name" value="Cell_wall_metabolism_enzyme"/>
</dbReference>
<evidence type="ECO:0000259" key="1">
    <source>
        <dbReference type="Pfam" id="PF01551"/>
    </source>
</evidence>
<keyword evidence="3" id="KW-1185">Reference proteome</keyword>
<name>A0A511MDN6_9NOCA</name>
<dbReference type="PANTHER" id="PTHR21666">
    <property type="entry name" value="PEPTIDASE-RELATED"/>
    <property type="match status" value="1"/>
</dbReference>
<dbReference type="GO" id="GO:0004222">
    <property type="term" value="F:metalloendopeptidase activity"/>
    <property type="evidence" value="ECO:0007669"/>
    <property type="project" value="TreeGrafter"/>
</dbReference>
<comment type="caution">
    <text evidence="2">The sequence shown here is derived from an EMBL/GenBank/DDBJ whole genome shotgun (WGS) entry which is preliminary data.</text>
</comment>
<evidence type="ECO:0000313" key="2">
    <source>
        <dbReference type="EMBL" id="GEM37926.1"/>
    </source>
</evidence>
<reference evidence="2 3" key="1">
    <citation type="submission" date="2019-07" db="EMBL/GenBank/DDBJ databases">
        <title>Whole genome shotgun sequence of Nocardia ninae NBRC 108245.</title>
        <authorList>
            <person name="Hosoyama A."/>
            <person name="Uohara A."/>
            <person name="Ohji S."/>
            <person name="Ichikawa N."/>
        </authorList>
    </citation>
    <scope>NUCLEOTIDE SEQUENCE [LARGE SCALE GENOMIC DNA]</scope>
    <source>
        <strain evidence="2 3">NBRC 108245</strain>
    </source>
</reference>
<dbReference type="PANTHER" id="PTHR21666:SF270">
    <property type="entry name" value="MUREIN HYDROLASE ACTIVATOR ENVC"/>
    <property type="match status" value="1"/>
</dbReference>
<accession>A0A511MDN6</accession>
<proteinExistence type="predicted"/>
<dbReference type="EMBL" id="BJXA01000012">
    <property type="protein sequence ID" value="GEM37926.1"/>
    <property type="molecule type" value="Genomic_DNA"/>
</dbReference>
<dbReference type="AlphaFoldDB" id="A0A511MDN6"/>
<sequence>MAFIVPGGILFVARDADSEQPRPQYSKFASGTFTYGVGTHWGVQHFGVDIEGEIGTPILAVADGTVLEAGPAAGFGMWVRLLHDDGTVTIYGHIDTATVSAEQRVLAGEQIATLGKRGFTTTPHCHFEVWLDGEHKVDPLPWLATRGISLVP</sequence>
<dbReference type="SUPFAM" id="SSF51261">
    <property type="entry name" value="Duplicated hybrid motif"/>
    <property type="match status" value="1"/>
</dbReference>
<dbReference type="CDD" id="cd12797">
    <property type="entry name" value="M23_peptidase"/>
    <property type="match status" value="1"/>
</dbReference>